<evidence type="ECO:0000256" key="7">
    <source>
        <dbReference type="SAM" id="SignalP"/>
    </source>
</evidence>
<dbReference type="InterPro" id="IPR051648">
    <property type="entry name" value="CWI-Assembly_Regulator"/>
</dbReference>
<dbReference type="Proteomes" id="UP000034841">
    <property type="component" value="Unassembled WGS sequence"/>
</dbReference>
<reference evidence="8 9" key="1">
    <citation type="submission" date="2015-04" db="EMBL/GenBank/DDBJ databases">
        <title>Genome sequence of Ceratocystis platani, a major pathogen of plane trees.</title>
        <authorList>
            <person name="Belbahri L."/>
        </authorList>
    </citation>
    <scope>NUCLEOTIDE SEQUENCE [LARGE SCALE GENOMIC DNA]</scope>
    <source>
        <strain evidence="8 9">CFO</strain>
    </source>
</reference>
<dbReference type="GO" id="GO:0009986">
    <property type="term" value="C:cell surface"/>
    <property type="evidence" value="ECO:0007669"/>
    <property type="project" value="TreeGrafter"/>
</dbReference>
<feature type="compositionally biased region" description="Low complexity" evidence="6">
    <location>
        <begin position="351"/>
        <end position="375"/>
    </location>
</feature>
<keyword evidence="9" id="KW-1185">Reference proteome</keyword>
<evidence type="ECO:0000256" key="2">
    <source>
        <dbReference type="ARBA" id="ARBA00022512"/>
    </source>
</evidence>
<protein>
    <submittedName>
        <fullName evidence="8">Protein ecm33</fullName>
    </submittedName>
</protein>
<dbReference type="EMBL" id="LBBL01000020">
    <property type="protein sequence ID" value="KKF97055.1"/>
    <property type="molecule type" value="Genomic_DNA"/>
</dbReference>
<dbReference type="InterPro" id="IPR036941">
    <property type="entry name" value="Rcpt_L-dom_sf"/>
</dbReference>
<feature type="signal peptide" evidence="7">
    <location>
        <begin position="1"/>
        <end position="20"/>
    </location>
</feature>
<dbReference type="GO" id="GO:0009277">
    <property type="term" value="C:fungal-type cell wall"/>
    <property type="evidence" value="ECO:0007669"/>
    <property type="project" value="TreeGrafter"/>
</dbReference>
<dbReference type="PANTHER" id="PTHR31018">
    <property type="entry name" value="SPORULATION-SPECIFIC PROTEIN-RELATED"/>
    <property type="match status" value="1"/>
</dbReference>
<dbReference type="GO" id="GO:0031505">
    <property type="term" value="P:fungal-type cell wall organization"/>
    <property type="evidence" value="ECO:0007669"/>
    <property type="project" value="TreeGrafter"/>
</dbReference>
<keyword evidence="2" id="KW-0134">Cell wall</keyword>
<comment type="subcellular location">
    <subcellularLocation>
        <location evidence="1">Secreted</location>
        <location evidence="1">Cell wall</location>
    </subcellularLocation>
</comment>
<feature type="region of interest" description="Disordered" evidence="6">
    <location>
        <begin position="351"/>
        <end position="377"/>
    </location>
</feature>
<organism evidence="8 9">
    <name type="scientific">Ceratocystis fimbriata f. sp. platani</name>
    <dbReference type="NCBI Taxonomy" id="88771"/>
    <lineage>
        <taxon>Eukaryota</taxon>
        <taxon>Fungi</taxon>
        <taxon>Dikarya</taxon>
        <taxon>Ascomycota</taxon>
        <taxon>Pezizomycotina</taxon>
        <taxon>Sordariomycetes</taxon>
        <taxon>Hypocreomycetidae</taxon>
        <taxon>Microascales</taxon>
        <taxon>Ceratocystidaceae</taxon>
        <taxon>Ceratocystis</taxon>
    </lineage>
</organism>
<evidence type="ECO:0000256" key="4">
    <source>
        <dbReference type="ARBA" id="ARBA00022729"/>
    </source>
</evidence>
<dbReference type="AlphaFoldDB" id="A0A0F8B804"/>
<gene>
    <name evidence="8" type="primary">ecm33</name>
    <name evidence="8" type="ORF">CFO_g616</name>
</gene>
<evidence type="ECO:0000256" key="3">
    <source>
        <dbReference type="ARBA" id="ARBA00022525"/>
    </source>
</evidence>
<proteinExistence type="predicted"/>
<comment type="caution">
    <text evidence="8">The sequence shown here is derived from an EMBL/GenBank/DDBJ whole genome shotgun (WGS) entry which is preliminary data.</text>
</comment>
<feature type="chain" id="PRO_5002527519" evidence="7">
    <location>
        <begin position="21"/>
        <end position="401"/>
    </location>
</feature>
<dbReference type="PANTHER" id="PTHR31018:SF3">
    <property type="entry name" value="RECEPTOR PROTEIN-TYROSINE KINASE"/>
    <property type="match status" value="1"/>
</dbReference>
<name>A0A0F8B804_CERFI</name>
<evidence type="ECO:0000256" key="6">
    <source>
        <dbReference type="SAM" id="MobiDB-lite"/>
    </source>
</evidence>
<evidence type="ECO:0000313" key="8">
    <source>
        <dbReference type="EMBL" id="KKF97055.1"/>
    </source>
</evidence>
<sequence length="401" mass="40851">MHGFKVAAAAAAVFAGAAIADVDCDNSTATYTITDAASATIACETIKGSIAFATSVAGSVTIDGPEAIEGDVIINNATQLTGLSSTSVTKISGNFELNEVQILESINFPNLRSVGQLTWIALPTLDTVNFGTSGVTTVSSIRISNTFISTLEGMDLVSVDTFQIDNNRNLKTWSTGLKNITGSLIIASNGANLEISLPNLTLAKDIDVRSVKSFSMPLLATVSNGIAFSNTTNLESISAPKLTTVGQSVAINGNEALTNISMNALTTIGGGLTITNNDKLESVNGFEKLNKVAGAVNVRGNLTEVSFPSLNDVKGTFDVISTADVSESCTTFKKLSSSGKIQGKLTCTSATADSTTGGSKPLSSGSSSSNSSGSSDNAAGTQSSNAIFLSVAIAGAIAALL</sequence>
<accession>A0A0F8B804</accession>
<keyword evidence="3" id="KW-0964">Secreted</keyword>
<dbReference type="Gene3D" id="3.80.20.20">
    <property type="entry name" value="Receptor L-domain"/>
    <property type="match status" value="1"/>
</dbReference>
<keyword evidence="4 7" id="KW-0732">Signal</keyword>
<dbReference type="GO" id="GO:0005886">
    <property type="term" value="C:plasma membrane"/>
    <property type="evidence" value="ECO:0007669"/>
    <property type="project" value="TreeGrafter"/>
</dbReference>
<dbReference type="OrthoDB" id="536881at2759"/>
<evidence type="ECO:0000313" key="9">
    <source>
        <dbReference type="Proteomes" id="UP000034841"/>
    </source>
</evidence>
<evidence type="ECO:0000256" key="5">
    <source>
        <dbReference type="ARBA" id="ARBA00023180"/>
    </source>
</evidence>
<keyword evidence="5" id="KW-0325">Glycoprotein</keyword>
<evidence type="ECO:0000256" key="1">
    <source>
        <dbReference type="ARBA" id="ARBA00004191"/>
    </source>
</evidence>
<dbReference type="SUPFAM" id="SSF52058">
    <property type="entry name" value="L domain-like"/>
    <property type="match status" value="1"/>
</dbReference>